<accession>A0A1A3U834</accession>
<keyword evidence="2 4" id="KW-0472">Membrane</keyword>
<dbReference type="AlphaFoldDB" id="A0A1A3U834"/>
<evidence type="ECO:0000256" key="2">
    <source>
        <dbReference type="ARBA" id="ARBA00023136"/>
    </source>
</evidence>
<evidence type="ECO:0000256" key="1">
    <source>
        <dbReference type="ARBA" id="ARBA00004370"/>
    </source>
</evidence>
<evidence type="ECO:0000313" key="5">
    <source>
        <dbReference type="EMBL" id="OBK91098.1"/>
    </source>
</evidence>
<sequence>MMMGTASDITVAGIGESDGEIIEDSASETPSDPAAGAGSEDENPKDEGTHTPRRRWVRSAFRSIAAVAFVAVLTGGGYEGWLLFQLHQKDIAAAQALDAANKFAVTLTTTDPNAVDQNFTDILGGATGEFKDIYTKASSRLRKMLIDNKVATQGTVADSAAKSATKTEVEVLLFVRQSVTNSASPDPRSDVTAVTMTMEKVGGRWLASKVVLPSEQG</sequence>
<dbReference type="PANTHER" id="PTHR37042:SF4">
    <property type="entry name" value="OUTER MEMBRANE PROTEIN RV1973"/>
    <property type="match status" value="1"/>
</dbReference>
<protein>
    <recommendedName>
        <fullName evidence="7">Mce protein</fullName>
    </recommendedName>
</protein>
<feature type="region of interest" description="Disordered" evidence="3">
    <location>
        <begin position="1"/>
        <end position="54"/>
    </location>
</feature>
<dbReference type="EMBL" id="LZMF01000008">
    <property type="protein sequence ID" value="OBK91098.1"/>
    <property type="molecule type" value="Genomic_DNA"/>
</dbReference>
<feature type="transmembrane region" description="Helical" evidence="4">
    <location>
        <begin position="63"/>
        <end position="84"/>
    </location>
</feature>
<evidence type="ECO:0000313" key="6">
    <source>
        <dbReference type="Proteomes" id="UP000093759"/>
    </source>
</evidence>
<keyword evidence="4" id="KW-1133">Transmembrane helix</keyword>
<feature type="compositionally biased region" description="Acidic residues" evidence="3">
    <location>
        <begin position="17"/>
        <end position="26"/>
    </location>
</feature>
<evidence type="ECO:0008006" key="7">
    <source>
        <dbReference type="Google" id="ProtNLM"/>
    </source>
</evidence>
<comment type="caution">
    <text evidence="5">The sequence shown here is derived from an EMBL/GenBank/DDBJ whole genome shotgun (WGS) entry which is preliminary data.</text>
</comment>
<proteinExistence type="predicted"/>
<name>A0A1A3U834_MYCSD</name>
<reference evidence="6" key="1">
    <citation type="submission" date="2016-06" db="EMBL/GenBank/DDBJ databases">
        <authorList>
            <person name="Sutton G."/>
            <person name="Brinkac L."/>
            <person name="Sanka R."/>
            <person name="Adams M."/>
            <person name="Lau E."/>
            <person name="Garcia-Basteiro A."/>
            <person name="Lopez-Varela E."/>
            <person name="Palencia S."/>
        </authorList>
    </citation>
    <scope>NUCLEOTIDE SEQUENCE [LARGE SCALE GENOMIC DNA]</scope>
    <source>
        <strain evidence="6">1274684.2</strain>
    </source>
</reference>
<gene>
    <name evidence="5" type="ORF">A5648_15450</name>
</gene>
<evidence type="ECO:0000256" key="4">
    <source>
        <dbReference type="SAM" id="Phobius"/>
    </source>
</evidence>
<keyword evidence="4" id="KW-0812">Transmembrane</keyword>
<dbReference type="GO" id="GO:0016020">
    <property type="term" value="C:membrane"/>
    <property type="evidence" value="ECO:0007669"/>
    <property type="project" value="UniProtKB-SubCell"/>
</dbReference>
<dbReference type="PANTHER" id="PTHR37042">
    <property type="entry name" value="OUTER MEMBRANE PROTEIN RV1973"/>
    <property type="match status" value="1"/>
</dbReference>
<organism evidence="5 6">
    <name type="scientific">Mycolicibacter sinensis (strain JDM601)</name>
    <name type="common">Mycobacterium sinense</name>
    <dbReference type="NCBI Taxonomy" id="875328"/>
    <lineage>
        <taxon>Bacteria</taxon>
        <taxon>Bacillati</taxon>
        <taxon>Actinomycetota</taxon>
        <taxon>Actinomycetes</taxon>
        <taxon>Mycobacteriales</taxon>
        <taxon>Mycobacteriaceae</taxon>
        <taxon>Mycolicibacter</taxon>
    </lineage>
</organism>
<dbReference type="Proteomes" id="UP000093759">
    <property type="component" value="Unassembled WGS sequence"/>
</dbReference>
<comment type="subcellular location">
    <subcellularLocation>
        <location evidence="1">Membrane</location>
    </subcellularLocation>
</comment>
<evidence type="ECO:0000256" key="3">
    <source>
        <dbReference type="SAM" id="MobiDB-lite"/>
    </source>
</evidence>
<dbReference type="RefSeq" id="WP_065022908.1">
    <property type="nucleotide sequence ID" value="NZ_LZMF01000008.1"/>
</dbReference>